<dbReference type="RefSeq" id="WP_238243530.1">
    <property type="nucleotide sequence ID" value="NZ_BPQP01000021.1"/>
</dbReference>
<evidence type="ECO:0000313" key="3">
    <source>
        <dbReference type="Proteomes" id="UP001055125"/>
    </source>
</evidence>
<dbReference type="Proteomes" id="UP001055125">
    <property type="component" value="Unassembled WGS sequence"/>
</dbReference>
<reference evidence="2" key="2">
    <citation type="submission" date="2021-08" db="EMBL/GenBank/DDBJ databases">
        <authorList>
            <person name="Tani A."/>
            <person name="Ola A."/>
            <person name="Ogura Y."/>
            <person name="Katsura K."/>
            <person name="Hayashi T."/>
        </authorList>
    </citation>
    <scope>NUCLEOTIDE SEQUENCE</scope>
    <source>
        <strain evidence="2">DSM 19015</strain>
    </source>
</reference>
<feature type="domain" description="PilZ" evidence="1">
    <location>
        <begin position="4"/>
        <end position="82"/>
    </location>
</feature>
<proteinExistence type="predicted"/>
<sequence length="136" mass="14965">MSDNRRETRQRTFLKGRIVFNNGASSMDCLVRDMSSSGARLDLTQTAALPEVFELYIPMKDRSYRSSLRWRRSDGIGITFVEEGAAISPVATSAPTTPENETASMLALVRRITELEVENAALRKVVANLSQPASAA</sequence>
<dbReference type="EMBL" id="BPQP01000021">
    <property type="protein sequence ID" value="GJD94346.1"/>
    <property type="molecule type" value="Genomic_DNA"/>
</dbReference>
<reference evidence="2" key="1">
    <citation type="journal article" date="2021" name="Front. Microbiol.">
        <title>Comprehensive Comparative Genomics and Phenotyping of Methylobacterium Species.</title>
        <authorList>
            <person name="Alessa O."/>
            <person name="Ogura Y."/>
            <person name="Fujitani Y."/>
            <person name="Takami H."/>
            <person name="Hayashi T."/>
            <person name="Sahin N."/>
            <person name="Tani A."/>
        </authorList>
    </citation>
    <scope>NUCLEOTIDE SEQUENCE</scope>
    <source>
        <strain evidence="2">DSM 19015</strain>
    </source>
</reference>
<organism evidence="2 3">
    <name type="scientific">Methylobacterium iners</name>
    <dbReference type="NCBI Taxonomy" id="418707"/>
    <lineage>
        <taxon>Bacteria</taxon>
        <taxon>Pseudomonadati</taxon>
        <taxon>Pseudomonadota</taxon>
        <taxon>Alphaproteobacteria</taxon>
        <taxon>Hyphomicrobiales</taxon>
        <taxon>Methylobacteriaceae</taxon>
        <taxon>Methylobacterium</taxon>
    </lineage>
</organism>
<accession>A0ABQ4RUU9</accession>
<dbReference type="InterPro" id="IPR009875">
    <property type="entry name" value="PilZ_domain"/>
</dbReference>
<keyword evidence="3" id="KW-1185">Reference proteome</keyword>
<protein>
    <recommendedName>
        <fullName evidence="1">PilZ domain-containing protein</fullName>
    </recommendedName>
</protein>
<evidence type="ECO:0000259" key="1">
    <source>
        <dbReference type="Pfam" id="PF07238"/>
    </source>
</evidence>
<comment type="caution">
    <text evidence="2">The sequence shown here is derived from an EMBL/GenBank/DDBJ whole genome shotgun (WGS) entry which is preliminary data.</text>
</comment>
<dbReference type="Pfam" id="PF07238">
    <property type="entry name" value="PilZ"/>
    <property type="match status" value="1"/>
</dbReference>
<dbReference type="SUPFAM" id="SSF141371">
    <property type="entry name" value="PilZ domain-like"/>
    <property type="match status" value="1"/>
</dbReference>
<gene>
    <name evidence="2" type="ORF">OCOJLMKI_1548</name>
</gene>
<name>A0ABQ4RUU9_9HYPH</name>
<evidence type="ECO:0000313" key="2">
    <source>
        <dbReference type="EMBL" id="GJD94346.1"/>
    </source>
</evidence>